<reference evidence="3" key="1">
    <citation type="submission" date="2015-11" db="EMBL/GenBank/DDBJ databases">
        <title>De novo transcriptome assembly of four potential Pierce s Disease insect vectors from Arizona vineyards.</title>
        <authorList>
            <person name="Tassone E.E."/>
        </authorList>
    </citation>
    <scope>NUCLEOTIDE SEQUENCE</scope>
</reference>
<name>A0A1B6GRD9_9HEMI</name>
<feature type="region of interest" description="Disordered" evidence="1">
    <location>
        <begin position="78"/>
        <end position="100"/>
    </location>
</feature>
<proteinExistence type="predicted"/>
<evidence type="ECO:0000256" key="2">
    <source>
        <dbReference type="SAM" id="Phobius"/>
    </source>
</evidence>
<organism evidence="3">
    <name type="scientific">Cuerna arida</name>
    <dbReference type="NCBI Taxonomy" id="1464854"/>
    <lineage>
        <taxon>Eukaryota</taxon>
        <taxon>Metazoa</taxon>
        <taxon>Ecdysozoa</taxon>
        <taxon>Arthropoda</taxon>
        <taxon>Hexapoda</taxon>
        <taxon>Insecta</taxon>
        <taxon>Pterygota</taxon>
        <taxon>Neoptera</taxon>
        <taxon>Paraneoptera</taxon>
        <taxon>Hemiptera</taxon>
        <taxon>Auchenorrhyncha</taxon>
        <taxon>Membracoidea</taxon>
        <taxon>Cicadellidae</taxon>
        <taxon>Cicadellinae</taxon>
        <taxon>Proconiini</taxon>
        <taxon>Cuerna</taxon>
    </lineage>
</organism>
<protein>
    <submittedName>
        <fullName evidence="3">Uncharacterized protein</fullName>
    </submittedName>
</protein>
<keyword evidence="2" id="KW-0812">Transmembrane</keyword>
<keyword evidence="2" id="KW-1133">Transmembrane helix</keyword>
<feature type="compositionally biased region" description="Acidic residues" evidence="1">
    <location>
        <begin position="91"/>
        <end position="100"/>
    </location>
</feature>
<sequence>MKVAVRHRTGDIGLCLTGATALVELCCGSTPEMTLQQRAIDFSLGTYEVSITLSLHIGIVASLNLVITGKLCPRQQERIPLSRPDGSEVSADGEVEASTT</sequence>
<evidence type="ECO:0000256" key="1">
    <source>
        <dbReference type="SAM" id="MobiDB-lite"/>
    </source>
</evidence>
<evidence type="ECO:0000313" key="3">
    <source>
        <dbReference type="EMBL" id="JAS64979.1"/>
    </source>
</evidence>
<accession>A0A1B6GRD9</accession>
<dbReference type="EMBL" id="GECZ01004790">
    <property type="protein sequence ID" value="JAS64979.1"/>
    <property type="molecule type" value="Transcribed_RNA"/>
</dbReference>
<feature type="transmembrane region" description="Helical" evidence="2">
    <location>
        <begin position="44"/>
        <end position="67"/>
    </location>
</feature>
<gene>
    <name evidence="3" type="ORF">g.27073</name>
</gene>
<feature type="non-terminal residue" evidence="3">
    <location>
        <position position="100"/>
    </location>
</feature>
<dbReference type="AlphaFoldDB" id="A0A1B6GRD9"/>
<keyword evidence="2" id="KW-0472">Membrane</keyword>